<evidence type="ECO:0000256" key="9">
    <source>
        <dbReference type="ARBA" id="ARBA00023242"/>
    </source>
</evidence>
<dbReference type="InterPro" id="IPR003395">
    <property type="entry name" value="RecF/RecN/SMC_N"/>
</dbReference>
<dbReference type="GO" id="GO:0005524">
    <property type="term" value="F:ATP binding"/>
    <property type="evidence" value="ECO:0007669"/>
    <property type="project" value="UniProtKB-KW"/>
</dbReference>
<evidence type="ECO:0000256" key="1">
    <source>
        <dbReference type="ARBA" id="ARBA00004123"/>
    </source>
</evidence>
<accession>A0AA38IZR9</accession>
<comment type="caution">
    <text evidence="15">The sequence shown here is derived from an EMBL/GenBank/DDBJ whole genome shotgun (WGS) entry which is preliminary data.</text>
</comment>
<evidence type="ECO:0000256" key="3">
    <source>
        <dbReference type="ARBA" id="ARBA00022618"/>
    </source>
</evidence>
<dbReference type="PANTHER" id="PTHR18937">
    <property type="entry name" value="STRUCTURAL MAINTENANCE OF CHROMOSOMES SMC FAMILY MEMBER"/>
    <property type="match status" value="1"/>
</dbReference>
<dbReference type="PIRSF" id="PIRSF005719">
    <property type="entry name" value="SMC"/>
    <property type="match status" value="1"/>
</dbReference>
<keyword evidence="8" id="KW-0226">DNA condensation</keyword>
<comment type="similarity">
    <text evidence="2">Belongs to the SMC family. SMC4 subfamily.</text>
</comment>
<evidence type="ECO:0000256" key="10">
    <source>
        <dbReference type="ARBA" id="ARBA00023306"/>
    </source>
</evidence>
<feature type="coiled-coil region" evidence="12">
    <location>
        <begin position="299"/>
        <end position="547"/>
    </location>
</feature>
<dbReference type="GO" id="GO:0016887">
    <property type="term" value="F:ATP hydrolysis activity"/>
    <property type="evidence" value="ECO:0007669"/>
    <property type="project" value="InterPro"/>
</dbReference>
<evidence type="ECO:0000256" key="11">
    <source>
        <dbReference type="PIRNR" id="PIRNR005719"/>
    </source>
</evidence>
<dbReference type="FunFam" id="3.40.50.300:FF:000585">
    <property type="entry name" value="Structural maintenance of chromosomes 4"/>
    <property type="match status" value="1"/>
</dbReference>
<evidence type="ECO:0000256" key="4">
    <source>
        <dbReference type="ARBA" id="ARBA00022741"/>
    </source>
</evidence>
<dbReference type="SUPFAM" id="SSF57997">
    <property type="entry name" value="Tropomyosin"/>
    <property type="match status" value="1"/>
</dbReference>
<dbReference type="FunFam" id="3.30.70.1620:FF:000003">
    <property type="entry name" value="Structural maintenance of chromosomes 4"/>
    <property type="match status" value="1"/>
</dbReference>
<dbReference type="SUPFAM" id="SSF75553">
    <property type="entry name" value="Smc hinge domain"/>
    <property type="match status" value="1"/>
</dbReference>
<comment type="subcellular location">
    <subcellularLocation>
        <location evidence="1 11">Nucleus</location>
    </subcellularLocation>
</comment>
<dbReference type="Proteomes" id="UP001168821">
    <property type="component" value="Unassembled WGS sequence"/>
</dbReference>
<dbReference type="SUPFAM" id="SSF52540">
    <property type="entry name" value="P-loop containing nucleoside triphosphate hydrolases"/>
    <property type="match status" value="1"/>
</dbReference>
<dbReference type="GO" id="GO:0005634">
    <property type="term" value="C:nucleus"/>
    <property type="evidence" value="ECO:0007669"/>
    <property type="project" value="UniProtKB-SubCell"/>
</dbReference>
<feature type="coiled-coil region" evidence="12">
    <location>
        <begin position="749"/>
        <end position="804"/>
    </location>
</feature>
<evidence type="ECO:0000256" key="7">
    <source>
        <dbReference type="ARBA" id="ARBA00023054"/>
    </source>
</evidence>
<evidence type="ECO:0000256" key="5">
    <source>
        <dbReference type="ARBA" id="ARBA00022776"/>
    </source>
</evidence>
<dbReference type="InterPro" id="IPR027417">
    <property type="entry name" value="P-loop_NTPase"/>
</dbReference>
<dbReference type="PANTHER" id="PTHR18937:SF172">
    <property type="entry name" value="STRUCTURAL MAINTENANCE OF CHROMOSOMES PROTEIN"/>
    <property type="match status" value="1"/>
</dbReference>
<dbReference type="EMBL" id="JALNTZ010000001">
    <property type="protein sequence ID" value="KAJ3666493.1"/>
    <property type="molecule type" value="Genomic_DNA"/>
</dbReference>
<name>A0AA38IZR9_9CUCU</name>
<keyword evidence="7 12" id="KW-0175">Coiled coil</keyword>
<keyword evidence="4" id="KW-0547">Nucleotide-binding</keyword>
<dbReference type="Gene3D" id="1.20.1060.20">
    <property type="match status" value="1"/>
</dbReference>
<dbReference type="GO" id="GO:0000796">
    <property type="term" value="C:condensin complex"/>
    <property type="evidence" value="ECO:0007669"/>
    <property type="project" value="TreeGrafter"/>
</dbReference>
<evidence type="ECO:0000256" key="13">
    <source>
        <dbReference type="SAM" id="MobiDB-lite"/>
    </source>
</evidence>
<organism evidence="15 16">
    <name type="scientific">Zophobas morio</name>
    <dbReference type="NCBI Taxonomy" id="2755281"/>
    <lineage>
        <taxon>Eukaryota</taxon>
        <taxon>Metazoa</taxon>
        <taxon>Ecdysozoa</taxon>
        <taxon>Arthropoda</taxon>
        <taxon>Hexapoda</taxon>
        <taxon>Insecta</taxon>
        <taxon>Pterygota</taxon>
        <taxon>Neoptera</taxon>
        <taxon>Endopterygota</taxon>
        <taxon>Coleoptera</taxon>
        <taxon>Polyphaga</taxon>
        <taxon>Cucujiformia</taxon>
        <taxon>Tenebrionidae</taxon>
        <taxon>Zophobas</taxon>
    </lineage>
</organism>
<evidence type="ECO:0000259" key="14">
    <source>
        <dbReference type="SMART" id="SM00968"/>
    </source>
</evidence>
<sequence>MYATNHSGGEAMEAAPVEPDDELSWSDEEGTVVDGIYIPAPAKSNVSTTSSARLIIRKISNNFFKSYAEDTDLGPFSVCFNAIVGPNGSGKSNVIDSMLFVFGYRATRIRCKKLSVLLHNSEKYRNVSSCTVAVHFCQIIDKPGNEYEVVPNSEFVVTRTANKDNSSYYELNGRRVHFKEIAKLLRHHGIDLDHNRFLILQGEVEEIAMMKSKGANENETGMLEYLEDIIGTGRYKKPLVELNERIENLSVLRTEKLNRLTLIEKKLEELKGPMDEAIMFLKTENTIAMCKNFLYQRNVFELEKKVKEIEEDKEQITQSRNNIIETLKEIAKQKSEKEETLKQESSKYDKLTHKKDQLKEAFNAADKKDVQLQAEMVQTNNNRKNYKQQLEDERKKLVQLQNVPEENIKTIVECETKEVQLTSEKEKLEAQKTKLLANIRVETEDLQTEKERLEIDLGQLKKAVHETKSAYDLANAELKLAQSQEENERNRLQQLREMITDIAEKITQRTEEVAQLRRKIPLTEKSLNDAQRELDNVKREEVRVSREVGQKRMSLQERKDSMQMSKSRGKILDSLMQQKREGNCLGLYGRLGDLGGIDQKYDVAVSTACGPLDNIVVDCADTAQWCIEFLKQHGIGRATFIALEKQEYLRGLASTRIQTPENVHRLFDLIKIPDDTIRTAFYFALRETLVADDLEQATRIAYGARRYRVVTLKGDLIETSGTMSGGGKTVSRGRMGQSVVLTNNSPEEMQKMETDLEQCENRLVELTRKQATLESQVNTLLPELNTMKLNLQTFSEVLQSLKQQQPVLQQQFKNQENVVKATKSDEKQIQRLTVVVEEKKDAFEKASTAAQEIQVNVDRLTEEIKAKTTGKMRVVDKRLNEVSKSIDKCKSEITRLRVATTSSERNAKKSAQKITTLEQNIVDAENRLRAMKEERDTIESDGRKMLQCIEEIAEQLENGEEEYAELRDEVKELTAEEKKLLLKQVDVDQTFKTINEKLNECNSASHQWTAKLAQLKLHDIPEDTSELKTLTPEELQSKNPEVVELELQAAKNSISNTKPNLNVIQEYRIGQNNYMEKAKELETITTKRNDMKNLHDKVKDQRRDEFLVGYNIIRMKLKEMYQMITLGGDADFEILDSCDPFADGVQLNVRPPRKSWKVISNLSGGEKTLSSLALVFALHYYKPSPLYVMDEIDAALDFKNVSIVGHYIKERTKNAQFIIISLRSDMFERCDNLIGIYKIFNCTKSITIDPRGFDDKKQKPVEQVAALRRVSESQEPVASVVQNEDVVISDALEDAMDVL</sequence>
<proteinExistence type="inferred from homology"/>
<dbReference type="InterPro" id="IPR010935">
    <property type="entry name" value="SMC_hinge"/>
</dbReference>
<dbReference type="FunFam" id="3.40.50.300:FF:000481">
    <property type="entry name" value="Structural maintenance of chromosomes 4"/>
    <property type="match status" value="1"/>
</dbReference>
<evidence type="ECO:0000256" key="8">
    <source>
        <dbReference type="ARBA" id="ARBA00023067"/>
    </source>
</evidence>
<evidence type="ECO:0000256" key="2">
    <source>
        <dbReference type="ARBA" id="ARBA00006005"/>
    </source>
</evidence>
<dbReference type="SMART" id="SM00968">
    <property type="entry name" value="SMC_hinge"/>
    <property type="match status" value="1"/>
</dbReference>
<dbReference type="GO" id="GO:0007076">
    <property type="term" value="P:mitotic chromosome condensation"/>
    <property type="evidence" value="ECO:0007669"/>
    <property type="project" value="TreeGrafter"/>
</dbReference>
<gene>
    <name evidence="15" type="ORF">Zmor_001933</name>
</gene>
<dbReference type="Gene3D" id="3.30.70.1620">
    <property type="match status" value="1"/>
</dbReference>
<keyword evidence="6" id="KW-0067">ATP-binding</keyword>
<protein>
    <recommendedName>
        <fullName evidence="11">Structural maintenance of chromosomes protein</fullName>
    </recommendedName>
</protein>
<dbReference type="InterPro" id="IPR024704">
    <property type="entry name" value="SMC"/>
</dbReference>
<dbReference type="Pfam" id="PF02463">
    <property type="entry name" value="SMC_N"/>
    <property type="match status" value="1"/>
</dbReference>
<dbReference type="InterPro" id="IPR036277">
    <property type="entry name" value="SMC_hinge_sf"/>
</dbReference>
<evidence type="ECO:0000256" key="6">
    <source>
        <dbReference type="ARBA" id="ARBA00022840"/>
    </source>
</evidence>
<evidence type="ECO:0000313" key="15">
    <source>
        <dbReference type="EMBL" id="KAJ3666493.1"/>
    </source>
</evidence>
<keyword evidence="16" id="KW-1185">Reference proteome</keyword>
<evidence type="ECO:0000256" key="12">
    <source>
        <dbReference type="SAM" id="Coils"/>
    </source>
</evidence>
<feature type="coiled-coil region" evidence="12">
    <location>
        <begin position="907"/>
        <end position="983"/>
    </location>
</feature>
<keyword evidence="5" id="KW-0498">Mitosis</keyword>
<feature type="domain" description="SMC hinge" evidence="14">
    <location>
        <begin position="585"/>
        <end position="701"/>
    </location>
</feature>
<keyword evidence="10" id="KW-0131">Cell cycle</keyword>
<evidence type="ECO:0000313" key="16">
    <source>
        <dbReference type="Proteomes" id="UP001168821"/>
    </source>
</evidence>
<dbReference type="GO" id="GO:0051301">
    <property type="term" value="P:cell division"/>
    <property type="evidence" value="ECO:0007669"/>
    <property type="project" value="UniProtKB-KW"/>
</dbReference>
<keyword evidence="3" id="KW-0132">Cell division</keyword>
<dbReference type="Pfam" id="PF06470">
    <property type="entry name" value="SMC_hinge"/>
    <property type="match status" value="1"/>
</dbReference>
<feature type="region of interest" description="Disordered" evidence="13">
    <location>
        <begin position="1"/>
        <end position="24"/>
    </location>
</feature>
<keyword evidence="9 11" id="KW-0539">Nucleus</keyword>
<reference evidence="15" key="1">
    <citation type="journal article" date="2023" name="G3 (Bethesda)">
        <title>Whole genome assemblies of Zophobas morio and Tenebrio molitor.</title>
        <authorList>
            <person name="Kaur S."/>
            <person name="Stinson S.A."/>
            <person name="diCenzo G.C."/>
        </authorList>
    </citation>
    <scope>NUCLEOTIDE SEQUENCE</scope>
    <source>
        <strain evidence="15">QUZm001</strain>
    </source>
</reference>
<dbReference type="Gene3D" id="3.40.50.300">
    <property type="entry name" value="P-loop containing nucleotide triphosphate hydrolases"/>
    <property type="match status" value="2"/>
</dbReference>